<feature type="transmembrane region" description="Helical" evidence="1">
    <location>
        <begin position="16"/>
        <end position="39"/>
    </location>
</feature>
<evidence type="ECO:0000313" key="2">
    <source>
        <dbReference type="EMBL" id="GAA3627639.1"/>
    </source>
</evidence>
<keyword evidence="1" id="KW-0812">Transmembrane</keyword>
<dbReference type="EMBL" id="BAAAYU010000001">
    <property type="protein sequence ID" value="GAA3627639.1"/>
    <property type="molecule type" value="Genomic_DNA"/>
</dbReference>
<protein>
    <recommendedName>
        <fullName evidence="4">DUF4190 domain-containing protein</fullName>
    </recommendedName>
</protein>
<dbReference type="Proteomes" id="UP001501697">
    <property type="component" value="Unassembled WGS sequence"/>
</dbReference>
<feature type="transmembrane region" description="Helical" evidence="1">
    <location>
        <begin position="83"/>
        <end position="105"/>
    </location>
</feature>
<proteinExistence type="predicted"/>
<feature type="transmembrane region" description="Helical" evidence="1">
    <location>
        <begin position="51"/>
        <end position="71"/>
    </location>
</feature>
<evidence type="ECO:0000313" key="3">
    <source>
        <dbReference type="Proteomes" id="UP001501697"/>
    </source>
</evidence>
<gene>
    <name evidence="2" type="ORF">GCM10022200_07630</name>
</gene>
<evidence type="ECO:0008006" key="4">
    <source>
        <dbReference type="Google" id="ProtNLM"/>
    </source>
</evidence>
<sequence>MSQPESTPQKMDGSTAVVLGVIGVMFAIGPGLLMTWAAFFANVGPRTAAMVYTLPILLSTLLAIMLAVLLVRRDQRRWGMTVGWIALVFGVISYVVWAIVVVVGFQSGDGPF</sequence>
<dbReference type="RefSeq" id="WP_344736549.1">
    <property type="nucleotide sequence ID" value="NZ_BAAAYU010000001.1"/>
</dbReference>
<accession>A0ABP7A9L9</accession>
<comment type="caution">
    <text evidence="2">The sequence shown here is derived from an EMBL/GenBank/DDBJ whole genome shotgun (WGS) entry which is preliminary data.</text>
</comment>
<reference evidence="3" key="1">
    <citation type="journal article" date="2019" name="Int. J. Syst. Evol. Microbiol.">
        <title>The Global Catalogue of Microorganisms (GCM) 10K type strain sequencing project: providing services to taxonomists for standard genome sequencing and annotation.</title>
        <authorList>
            <consortium name="The Broad Institute Genomics Platform"/>
            <consortium name="The Broad Institute Genome Sequencing Center for Infectious Disease"/>
            <person name="Wu L."/>
            <person name="Ma J."/>
        </authorList>
    </citation>
    <scope>NUCLEOTIDE SEQUENCE [LARGE SCALE GENOMIC DNA]</scope>
    <source>
        <strain evidence="3">JCM 16544</strain>
    </source>
</reference>
<keyword evidence="1" id="KW-0472">Membrane</keyword>
<keyword evidence="3" id="KW-1185">Reference proteome</keyword>
<keyword evidence="1" id="KW-1133">Transmembrane helix</keyword>
<evidence type="ECO:0000256" key="1">
    <source>
        <dbReference type="SAM" id="Phobius"/>
    </source>
</evidence>
<organism evidence="2 3">
    <name type="scientific">Microbacterium awajiense</name>
    <dbReference type="NCBI Taxonomy" id="415214"/>
    <lineage>
        <taxon>Bacteria</taxon>
        <taxon>Bacillati</taxon>
        <taxon>Actinomycetota</taxon>
        <taxon>Actinomycetes</taxon>
        <taxon>Micrococcales</taxon>
        <taxon>Microbacteriaceae</taxon>
        <taxon>Microbacterium</taxon>
    </lineage>
</organism>
<name>A0ABP7A9L9_9MICO</name>